<dbReference type="PANTHER" id="PTHR42724">
    <property type="entry name" value="TETRAACYLDISACCHARIDE 4'-KINASE"/>
    <property type="match status" value="1"/>
</dbReference>
<organism evidence="15 16">
    <name type="scientific">Helicobacter valdiviensis</name>
    <dbReference type="NCBI Taxonomy" id="1458358"/>
    <lineage>
        <taxon>Bacteria</taxon>
        <taxon>Pseudomonadati</taxon>
        <taxon>Campylobacterota</taxon>
        <taxon>Epsilonproteobacteria</taxon>
        <taxon>Campylobacterales</taxon>
        <taxon>Helicobacteraceae</taxon>
        <taxon>Helicobacter</taxon>
    </lineage>
</organism>
<dbReference type="HAMAP" id="MF_00409">
    <property type="entry name" value="LpxK"/>
    <property type="match status" value="1"/>
</dbReference>
<dbReference type="NCBIfam" id="TIGR00682">
    <property type="entry name" value="lpxK"/>
    <property type="match status" value="1"/>
</dbReference>
<comment type="catalytic activity">
    <reaction evidence="13">
        <text>a lipid A disaccharide + ATP = a lipid IVA + ADP + H(+)</text>
        <dbReference type="Rhea" id="RHEA:67840"/>
        <dbReference type="ChEBI" id="CHEBI:15378"/>
        <dbReference type="ChEBI" id="CHEBI:30616"/>
        <dbReference type="ChEBI" id="CHEBI:176343"/>
        <dbReference type="ChEBI" id="CHEBI:176425"/>
        <dbReference type="ChEBI" id="CHEBI:456216"/>
        <dbReference type="EC" id="2.7.1.130"/>
    </reaction>
</comment>
<dbReference type="EMBL" id="NBIU01000034">
    <property type="protein sequence ID" value="PZT47457.1"/>
    <property type="molecule type" value="Genomic_DNA"/>
</dbReference>
<evidence type="ECO:0000313" key="16">
    <source>
        <dbReference type="Proteomes" id="UP000249746"/>
    </source>
</evidence>
<comment type="function">
    <text evidence="1 13">Transfers the gamma-phosphate of ATP to the 4'-position of a tetraacyldisaccharide 1-phosphate intermediate (termed DS-1-P) to form tetraacyldisaccharide 1,4'-bis-phosphate (lipid IVA).</text>
</comment>
<feature type="transmembrane region" description="Helical" evidence="14">
    <location>
        <begin position="17"/>
        <end position="35"/>
    </location>
</feature>
<keyword evidence="11 13" id="KW-0443">Lipid metabolism</keyword>
<dbReference type="Proteomes" id="UP000249746">
    <property type="component" value="Unassembled WGS sequence"/>
</dbReference>
<dbReference type="GO" id="GO:0009244">
    <property type="term" value="P:lipopolysaccharide core region biosynthetic process"/>
    <property type="evidence" value="ECO:0007669"/>
    <property type="project" value="TreeGrafter"/>
</dbReference>
<evidence type="ECO:0000256" key="6">
    <source>
        <dbReference type="ARBA" id="ARBA00022556"/>
    </source>
</evidence>
<keyword evidence="7 13" id="KW-0808">Transferase</keyword>
<proteinExistence type="inferred from homology"/>
<evidence type="ECO:0000256" key="4">
    <source>
        <dbReference type="ARBA" id="ARBA00016436"/>
    </source>
</evidence>
<dbReference type="NCBIfam" id="NF001892">
    <property type="entry name" value="PRK00652.1-5"/>
    <property type="match status" value="1"/>
</dbReference>
<protein>
    <recommendedName>
        <fullName evidence="4 13">Tetraacyldisaccharide 4'-kinase</fullName>
        <ecNumber evidence="3 13">2.7.1.130</ecNumber>
    </recommendedName>
    <alternativeName>
        <fullName evidence="12 13">Lipid A 4'-kinase</fullName>
    </alternativeName>
</protein>
<dbReference type="AlphaFoldDB" id="A0A2W6MSI9"/>
<evidence type="ECO:0000256" key="12">
    <source>
        <dbReference type="ARBA" id="ARBA00029757"/>
    </source>
</evidence>
<dbReference type="InterPro" id="IPR003758">
    <property type="entry name" value="LpxK"/>
</dbReference>
<evidence type="ECO:0000256" key="11">
    <source>
        <dbReference type="ARBA" id="ARBA00023098"/>
    </source>
</evidence>
<keyword evidence="14" id="KW-0812">Transmembrane</keyword>
<evidence type="ECO:0000256" key="3">
    <source>
        <dbReference type="ARBA" id="ARBA00012071"/>
    </source>
</evidence>
<evidence type="ECO:0000256" key="14">
    <source>
        <dbReference type="SAM" id="Phobius"/>
    </source>
</evidence>
<comment type="caution">
    <text evidence="13">Lacks conserved residue(s) required for the propagation of feature annotation.</text>
</comment>
<keyword evidence="6 13" id="KW-0441">Lipid A biosynthesis</keyword>
<keyword evidence="10 13" id="KW-0067">ATP-binding</keyword>
<dbReference type="UniPathway" id="UPA00359">
    <property type="reaction ID" value="UER00482"/>
</dbReference>
<keyword evidence="9 13" id="KW-0418">Kinase</keyword>
<comment type="pathway">
    <text evidence="2 13">Glycolipid biosynthesis; lipid IV(A) biosynthesis; lipid IV(A) from (3R)-3-hydroxytetradecanoyl-[acyl-carrier-protein] and UDP-N-acetyl-alpha-D-glucosamine: step 6/6.</text>
</comment>
<name>A0A2W6MSI9_9HELI</name>
<evidence type="ECO:0000256" key="8">
    <source>
        <dbReference type="ARBA" id="ARBA00022741"/>
    </source>
</evidence>
<dbReference type="GO" id="GO:0005886">
    <property type="term" value="C:plasma membrane"/>
    <property type="evidence" value="ECO:0007669"/>
    <property type="project" value="TreeGrafter"/>
</dbReference>
<reference evidence="15 16" key="1">
    <citation type="submission" date="2017-03" db="EMBL/GenBank/DDBJ databases">
        <title>Genomic and clinical evidence uncovers the enterohepatic species Helicobacter valdiviensis as a potential human intestinal pathogen.</title>
        <authorList>
            <person name="Fresia P."/>
            <person name="Jara R."/>
            <person name="Sierra R."/>
            <person name="Ferres I."/>
            <person name="Greif G."/>
            <person name="Iraola G."/>
            <person name="Collado L."/>
        </authorList>
    </citation>
    <scope>NUCLEOTIDE SEQUENCE [LARGE SCALE GENOMIC DNA]</scope>
    <source>
        <strain evidence="15 16">WBE14</strain>
    </source>
</reference>
<evidence type="ECO:0000256" key="1">
    <source>
        <dbReference type="ARBA" id="ARBA00002274"/>
    </source>
</evidence>
<comment type="similarity">
    <text evidence="13">Belongs to the LpxK family.</text>
</comment>
<dbReference type="Pfam" id="PF02606">
    <property type="entry name" value="LpxK"/>
    <property type="match status" value="1"/>
</dbReference>
<keyword evidence="5 13" id="KW-0444">Lipid biosynthesis</keyword>
<evidence type="ECO:0000256" key="7">
    <source>
        <dbReference type="ARBA" id="ARBA00022679"/>
    </source>
</evidence>
<dbReference type="GO" id="GO:0005524">
    <property type="term" value="F:ATP binding"/>
    <property type="evidence" value="ECO:0007669"/>
    <property type="project" value="UniProtKB-UniRule"/>
</dbReference>
<dbReference type="OrthoDB" id="9766423at2"/>
<gene>
    <name evidence="13" type="primary">lpxK</name>
    <name evidence="15" type="ORF">B6S12_09080</name>
</gene>
<dbReference type="GO" id="GO:0009245">
    <property type="term" value="P:lipid A biosynthetic process"/>
    <property type="evidence" value="ECO:0007669"/>
    <property type="project" value="UniProtKB-UniRule"/>
</dbReference>
<dbReference type="PANTHER" id="PTHR42724:SF1">
    <property type="entry name" value="TETRAACYLDISACCHARIDE 4'-KINASE, MITOCHONDRIAL-RELATED"/>
    <property type="match status" value="1"/>
</dbReference>
<keyword evidence="14" id="KW-0472">Membrane</keyword>
<evidence type="ECO:0000256" key="10">
    <source>
        <dbReference type="ARBA" id="ARBA00022840"/>
    </source>
</evidence>
<keyword evidence="16" id="KW-1185">Reference proteome</keyword>
<comment type="caution">
    <text evidence="15">The sequence shown here is derived from an EMBL/GenBank/DDBJ whole genome shotgun (WGS) entry which is preliminary data.</text>
</comment>
<evidence type="ECO:0000313" key="15">
    <source>
        <dbReference type="EMBL" id="PZT47457.1"/>
    </source>
</evidence>
<keyword evidence="14" id="KW-1133">Transmembrane helix</keyword>
<evidence type="ECO:0000256" key="13">
    <source>
        <dbReference type="HAMAP-Rule" id="MF_00409"/>
    </source>
</evidence>
<dbReference type="EC" id="2.7.1.130" evidence="3 13"/>
<evidence type="ECO:0000256" key="9">
    <source>
        <dbReference type="ARBA" id="ARBA00022777"/>
    </source>
</evidence>
<keyword evidence="8 13" id="KW-0547">Nucleotide-binding</keyword>
<evidence type="ECO:0000256" key="5">
    <source>
        <dbReference type="ARBA" id="ARBA00022516"/>
    </source>
</evidence>
<accession>A0A2W6MSI9</accession>
<sequence length="299" mass="33801">MRTIERYFYAPSTLQKILAICLLPISFIYAIIATLKRKLTICEDFGLPIVSVGNLVLGGSGKSPFIIEIAKDYEDVCVILRGYGRKSRGLKIVSIKGEIKEDVLNAGDEALMIAKALPKASVIVCKKRREAIFKAKEMGAKAVFLDDGFRFNFKKLNIILKPKLEPYFSFCVPSGGYRELKSAYKEADILAREGEDYKREVKVLNKTERMFLLTAIANPSRLEEYLPSVVGKMSLKDHSYFPREKILEEYQKVNATSLLVTPKDAVKLEEFGLPLSILSLELVIKNEIKEEIKRYIEAS</sequence>
<evidence type="ECO:0000256" key="2">
    <source>
        <dbReference type="ARBA" id="ARBA00004870"/>
    </source>
</evidence>
<dbReference type="GO" id="GO:0009029">
    <property type="term" value="F:lipid-A 4'-kinase activity"/>
    <property type="evidence" value="ECO:0007669"/>
    <property type="project" value="UniProtKB-UniRule"/>
</dbReference>
<dbReference type="RefSeq" id="WP_111230486.1">
    <property type="nucleotide sequence ID" value="NZ_NBIU01000034.1"/>
</dbReference>